<evidence type="ECO:0000256" key="1">
    <source>
        <dbReference type="ARBA" id="ARBA00004651"/>
    </source>
</evidence>
<feature type="compositionally biased region" description="Low complexity" evidence="8">
    <location>
        <begin position="39"/>
        <end position="50"/>
    </location>
</feature>
<evidence type="ECO:0000256" key="9">
    <source>
        <dbReference type="SAM" id="Phobius"/>
    </source>
</evidence>
<feature type="region of interest" description="Disordered" evidence="8">
    <location>
        <begin position="295"/>
        <end position="316"/>
    </location>
</feature>
<evidence type="ECO:0000256" key="6">
    <source>
        <dbReference type="ARBA" id="ARBA00022989"/>
    </source>
</evidence>
<feature type="compositionally biased region" description="Basic and acidic residues" evidence="8">
    <location>
        <begin position="217"/>
        <end position="231"/>
    </location>
</feature>
<protein>
    <recommendedName>
        <fullName evidence="12">CorA family metal ion transporter</fullName>
    </recommendedName>
</protein>
<comment type="subcellular location">
    <subcellularLocation>
        <location evidence="1">Cell membrane</location>
        <topology evidence="1">Multi-pass membrane protein</topology>
    </subcellularLocation>
</comment>
<evidence type="ECO:0000256" key="5">
    <source>
        <dbReference type="ARBA" id="ARBA00022692"/>
    </source>
</evidence>
<sequence length="662" mass="73738">MAVEAHDYASEHGLTVLSSGSAPDRIDIEAQSHSPLGRPSPSSIDDPVSPGALSAPARVDSVSTIRRRSKRTNTLRSYYREGSSPERNWEAGKEPGIDPNRTSPLLDSEWTSLPVDLHRICEITIVDFSQEDMRHYVLDNTSLEQFLAREREPWVQCRWINVNGLSWDVIRILGRHKNLHRLAIEDLMHPHNRTKVDWYSDHAYIVMSLQRLEKLRHHENGSDSDSQDPKSSDGGSDSDSDSSSLPPVAARRRKWNVIKAALKDLLFPNSGRKKRDRKNVQFAVHDQRYKGAGLPGTVNSGDFISRSPMPRTLQRYRGGPNEERIEFMERHAVLANQGLRVTLEQVSIFLNSDNTVLSFFDASASDIEAPIVRRLSSPETILRQSCDASMLVQAILDAIIDLAIPVTLAYQDAIGDLEVAVLTDPSIDQSKLLYILTSEISVLRNAMQPMVAVINALRDHRSQPVQTPGVGSLNIGPLSKTNTNTTTDGNTPSIPYIGTGTPNLKGIGVSTITISAMCHTYLGDVLDHCITITEGYDQMRRSADNMIDLIFNTIGAYQNESMRQLSLITALFLPLTFLTGYFGMNFAIFDAVKDHSDSQVPPFLTSQHRPLIPPQLLLDNRRSIRVRRHAAAHARYGRPLLLKTRPAKTILQLTKTPSGTET</sequence>
<feature type="compositionally biased region" description="Low complexity" evidence="8">
    <location>
        <begin position="481"/>
        <end position="491"/>
    </location>
</feature>
<dbReference type="SUPFAM" id="SSF143865">
    <property type="entry name" value="CorA soluble domain-like"/>
    <property type="match status" value="1"/>
</dbReference>
<reference evidence="10 11" key="1">
    <citation type="journal article" date="2017" name="Biotechnol. Biofuels">
        <title>Differential beta-glucosidase expression as a function of carbon source availability in Talaromyces amestolkiae: a genomic and proteomic approach.</title>
        <authorList>
            <person name="de Eugenio L.I."/>
            <person name="Mendez-Liter J.A."/>
            <person name="Nieto-Dominguez M."/>
            <person name="Alonso L."/>
            <person name="Gil-Munoz J."/>
            <person name="Barriuso J."/>
            <person name="Prieto A."/>
            <person name="Martinez M.J."/>
        </authorList>
    </citation>
    <scope>NUCLEOTIDE SEQUENCE [LARGE SCALE GENOMIC DNA]</scope>
    <source>
        <strain evidence="10 11">CIB</strain>
    </source>
</reference>
<dbReference type="PANTHER" id="PTHR46494">
    <property type="entry name" value="CORA FAMILY METAL ION TRANSPORTER (EUROFUNG)"/>
    <property type="match status" value="1"/>
</dbReference>
<dbReference type="GO" id="GO:0015087">
    <property type="term" value="F:cobalt ion transmembrane transporter activity"/>
    <property type="evidence" value="ECO:0007669"/>
    <property type="project" value="TreeGrafter"/>
</dbReference>
<dbReference type="OrthoDB" id="165352at2759"/>
<keyword evidence="6 9" id="KW-1133">Transmembrane helix</keyword>
<dbReference type="InterPro" id="IPR002523">
    <property type="entry name" value="MgTranspt_CorA/ZnTranspt_ZntB"/>
</dbReference>
<feature type="compositionally biased region" description="Low complexity" evidence="8">
    <location>
        <begin position="232"/>
        <end position="244"/>
    </location>
</feature>
<dbReference type="Pfam" id="PF01544">
    <property type="entry name" value="CorA"/>
    <property type="match status" value="1"/>
</dbReference>
<dbReference type="GeneID" id="63793252"/>
<evidence type="ECO:0000256" key="8">
    <source>
        <dbReference type="SAM" id="MobiDB-lite"/>
    </source>
</evidence>
<dbReference type="RefSeq" id="XP_040732540.1">
    <property type="nucleotide sequence ID" value="XM_040876359.1"/>
</dbReference>
<evidence type="ECO:0000313" key="11">
    <source>
        <dbReference type="Proteomes" id="UP000249363"/>
    </source>
</evidence>
<dbReference type="GO" id="GO:0000287">
    <property type="term" value="F:magnesium ion binding"/>
    <property type="evidence" value="ECO:0007669"/>
    <property type="project" value="TreeGrafter"/>
</dbReference>
<gene>
    <name evidence="10" type="ORF">BHQ10_004036</name>
</gene>
<evidence type="ECO:0000256" key="2">
    <source>
        <dbReference type="ARBA" id="ARBA00009765"/>
    </source>
</evidence>
<dbReference type="Proteomes" id="UP000249363">
    <property type="component" value="Unassembled WGS sequence"/>
</dbReference>
<dbReference type="GO" id="GO:0015095">
    <property type="term" value="F:magnesium ion transmembrane transporter activity"/>
    <property type="evidence" value="ECO:0007669"/>
    <property type="project" value="TreeGrafter"/>
</dbReference>
<dbReference type="Gene3D" id="3.30.460.20">
    <property type="entry name" value="CorA soluble domain-like"/>
    <property type="match status" value="1"/>
</dbReference>
<keyword evidence="7 9" id="KW-0472">Membrane</keyword>
<feature type="region of interest" description="Disordered" evidence="8">
    <location>
        <begin position="217"/>
        <end position="248"/>
    </location>
</feature>
<accession>A0A364KWU6</accession>
<feature type="region of interest" description="Disordered" evidence="8">
    <location>
        <begin position="468"/>
        <end position="494"/>
    </location>
</feature>
<name>A0A364KWU6_TALAM</name>
<organism evidence="10 11">
    <name type="scientific">Talaromyces amestolkiae</name>
    <dbReference type="NCBI Taxonomy" id="1196081"/>
    <lineage>
        <taxon>Eukaryota</taxon>
        <taxon>Fungi</taxon>
        <taxon>Dikarya</taxon>
        <taxon>Ascomycota</taxon>
        <taxon>Pezizomycotina</taxon>
        <taxon>Eurotiomycetes</taxon>
        <taxon>Eurotiomycetidae</taxon>
        <taxon>Eurotiales</taxon>
        <taxon>Trichocomaceae</taxon>
        <taxon>Talaromyces</taxon>
        <taxon>Talaromyces sect. Talaromyces</taxon>
    </lineage>
</organism>
<dbReference type="Gene3D" id="1.20.58.340">
    <property type="entry name" value="Magnesium transport protein CorA, transmembrane region"/>
    <property type="match status" value="2"/>
</dbReference>
<proteinExistence type="inferred from homology"/>
<dbReference type="InterPro" id="IPR045861">
    <property type="entry name" value="CorA_cytoplasmic_dom"/>
</dbReference>
<feature type="transmembrane region" description="Helical" evidence="9">
    <location>
        <begin position="567"/>
        <end position="589"/>
    </location>
</feature>
<dbReference type="AlphaFoldDB" id="A0A364KWU6"/>
<dbReference type="STRING" id="1196081.A0A364KWU6"/>
<keyword evidence="4" id="KW-1003">Cell membrane</keyword>
<keyword evidence="11" id="KW-1185">Reference proteome</keyword>
<evidence type="ECO:0000256" key="3">
    <source>
        <dbReference type="ARBA" id="ARBA00022448"/>
    </source>
</evidence>
<dbReference type="GO" id="GO:0050897">
    <property type="term" value="F:cobalt ion binding"/>
    <property type="evidence" value="ECO:0007669"/>
    <property type="project" value="TreeGrafter"/>
</dbReference>
<dbReference type="GO" id="GO:0005886">
    <property type="term" value="C:plasma membrane"/>
    <property type="evidence" value="ECO:0007669"/>
    <property type="project" value="UniProtKB-SubCell"/>
</dbReference>
<feature type="region of interest" description="Disordered" evidence="8">
    <location>
        <begin position="1"/>
        <end position="103"/>
    </location>
</feature>
<feature type="compositionally biased region" description="Basic and acidic residues" evidence="8">
    <location>
        <begin position="1"/>
        <end position="10"/>
    </location>
</feature>
<dbReference type="EMBL" id="MIKG01000006">
    <property type="protein sequence ID" value="RAO68024.1"/>
    <property type="molecule type" value="Genomic_DNA"/>
</dbReference>
<evidence type="ECO:0000256" key="7">
    <source>
        <dbReference type="ARBA" id="ARBA00023136"/>
    </source>
</evidence>
<evidence type="ECO:0000313" key="10">
    <source>
        <dbReference type="EMBL" id="RAO68024.1"/>
    </source>
</evidence>
<evidence type="ECO:0008006" key="12">
    <source>
        <dbReference type="Google" id="ProtNLM"/>
    </source>
</evidence>
<dbReference type="PANTHER" id="PTHR46494:SF1">
    <property type="entry name" value="CORA FAMILY METAL ION TRANSPORTER (EUROFUNG)"/>
    <property type="match status" value="1"/>
</dbReference>
<keyword evidence="3" id="KW-0813">Transport</keyword>
<keyword evidence="5 9" id="KW-0812">Transmembrane</keyword>
<feature type="compositionally biased region" description="Basic and acidic residues" evidence="8">
    <location>
        <begin position="83"/>
        <end position="96"/>
    </location>
</feature>
<dbReference type="SUPFAM" id="SSF144083">
    <property type="entry name" value="Magnesium transport protein CorA, transmembrane region"/>
    <property type="match status" value="1"/>
</dbReference>
<dbReference type="InterPro" id="IPR045863">
    <property type="entry name" value="CorA_TM1_TM2"/>
</dbReference>
<comment type="similarity">
    <text evidence="2">Belongs to the CorA metal ion transporter (MIT) (TC 1.A.35) family.</text>
</comment>
<evidence type="ECO:0000256" key="4">
    <source>
        <dbReference type="ARBA" id="ARBA00022475"/>
    </source>
</evidence>
<comment type="caution">
    <text evidence="10">The sequence shown here is derived from an EMBL/GenBank/DDBJ whole genome shotgun (WGS) entry which is preliminary data.</text>
</comment>